<evidence type="ECO:0000313" key="3">
    <source>
        <dbReference type="EMBL" id="MFC6036729.1"/>
    </source>
</evidence>
<protein>
    <submittedName>
        <fullName evidence="3">Superoxide dismutase family protein</fullName>
    </submittedName>
</protein>
<dbReference type="RefSeq" id="WP_379882031.1">
    <property type="nucleotide sequence ID" value="NZ_JBHPON010000002.1"/>
</dbReference>
<dbReference type="PROSITE" id="PS51257">
    <property type="entry name" value="PROKAR_LIPOPROTEIN"/>
    <property type="match status" value="1"/>
</dbReference>
<dbReference type="InterPro" id="IPR018152">
    <property type="entry name" value="SOD_Cu/Zn_BS"/>
</dbReference>
<evidence type="ECO:0000256" key="1">
    <source>
        <dbReference type="ARBA" id="ARBA00010457"/>
    </source>
</evidence>
<dbReference type="EMBL" id="JBHPON010000002">
    <property type="protein sequence ID" value="MFC6036729.1"/>
    <property type="molecule type" value="Genomic_DNA"/>
</dbReference>
<dbReference type="Gene3D" id="2.60.40.200">
    <property type="entry name" value="Superoxide dismutase, copper/zinc binding domain"/>
    <property type="match status" value="1"/>
</dbReference>
<proteinExistence type="inferred from homology"/>
<dbReference type="InterPro" id="IPR024134">
    <property type="entry name" value="SOD_Cu/Zn_/chaperone"/>
</dbReference>
<dbReference type="PANTHER" id="PTHR10003">
    <property type="entry name" value="SUPEROXIDE DISMUTASE CU-ZN -RELATED"/>
    <property type="match status" value="1"/>
</dbReference>
<dbReference type="Pfam" id="PF00080">
    <property type="entry name" value="Sod_Cu"/>
    <property type="match status" value="1"/>
</dbReference>
<comment type="caution">
    <text evidence="3">The sequence shown here is derived from an EMBL/GenBank/DDBJ whole genome shotgun (WGS) entry which is preliminary data.</text>
</comment>
<dbReference type="Proteomes" id="UP001596116">
    <property type="component" value="Unassembled WGS sequence"/>
</dbReference>
<reference evidence="3 4" key="1">
    <citation type="submission" date="2024-09" db="EMBL/GenBank/DDBJ databases">
        <authorList>
            <person name="Zhang Z.-H."/>
        </authorList>
    </citation>
    <scope>NUCLEOTIDE SEQUENCE [LARGE SCALE GENOMIC DNA]</scope>
    <source>
        <strain evidence="3 4">HHTR114</strain>
    </source>
</reference>
<feature type="domain" description="Superoxide dismutase copper/zinc binding" evidence="2">
    <location>
        <begin position="60"/>
        <end position="191"/>
    </location>
</feature>
<gene>
    <name evidence="3" type="ORF">ACFMB1_14315</name>
</gene>
<name>A0ABW1KXL6_9PROT</name>
<sequence>MKIAQNLAVITAISAIFLGACGKSDGAPTQTSAAAAPMAAPSGWADASADLVNVDGEKAGEIALKDTPHGAILIRVSISGLSEGWHGMHLHQIGDCSDGAAGFKASGGHINPEGKEHGLLNPNGYEAADLPNIYAGADGVAVASLLNTSLSLSDGGPLLDADGFAVVVHENADDHMTQPIGGAGSRVACAAFSLGE</sequence>
<dbReference type="InterPro" id="IPR001424">
    <property type="entry name" value="SOD_Cu_Zn_dom"/>
</dbReference>
<comment type="similarity">
    <text evidence="1">Belongs to the Cu-Zn superoxide dismutase family.</text>
</comment>
<dbReference type="SUPFAM" id="SSF49329">
    <property type="entry name" value="Cu,Zn superoxide dismutase-like"/>
    <property type="match status" value="1"/>
</dbReference>
<evidence type="ECO:0000259" key="2">
    <source>
        <dbReference type="Pfam" id="PF00080"/>
    </source>
</evidence>
<organism evidence="3 4">
    <name type="scientific">Hyphococcus aureus</name>
    <dbReference type="NCBI Taxonomy" id="2666033"/>
    <lineage>
        <taxon>Bacteria</taxon>
        <taxon>Pseudomonadati</taxon>
        <taxon>Pseudomonadota</taxon>
        <taxon>Alphaproteobacteria</taxon>
        <taxon>Parvularculales</taxon>
        <taxon>Parvularculaceae</taxon>
        <taxon>Hyphococcus</taxon>
    </lineage>
</organism>
<evidence type="ECO:0000313" key="4">
    <source>
        <dbReference type="Proteomes" id="UP001596116"/>
    </source>
</evidence>
<dbReference type="InterPro" id="IPR036423">
    <property type="entry name" value="SOD-like_Cu/Zn_dom_sf"/>
</dbReference>
<keyword evidence="4" id="KW-1185">Reference proteome</keyword>
<accession>A0ABW1KXL6</accession>
<dbReference type="PROSITE" id="PS00087">
    <property type="entry name" value="SOD_CU_ZN_1"/>
    <property type="match status" value="1"/>
</dbReference>